<evidence type="ECO:0000313" key="1">
    <source>
        <dbReference type="EMBL" id="QHT26801.1"/>
    </source>
</evidence>
<reference evidence="1" key="1">
    <citation type="journal article" date="2020" name="Nature">
        <title>Giant virus diversity and host interactions through global metagenomics.</title>
        <authorList>
            <person name="Schulz F."/>
            <person name="Roux S."/>
            <person name="Paez-Espino D."/>
            <person name="Jungbluth S."/>
            <person name="Walsh D.A."/>
            <person name="Denef V.J."/>
            <person name="McMahon K.D."/>
            <person name="Konstantinidis K.T."/>
            <person name="Eloe-Fadrosh E.A."/>
            <person name="Kyrpides N.C."/>
            <person name="Woyke T."/>
        </authorList>
    </citation>
    <scope>NUCLEOTIDE SEQUENCE</scope>
    <source>
        <strain evidence="1">GVMAG-M-3300023179-2</strain>
    </source>
</reference>
<proteinExistence type="predicted"/>
<dbReference type="EMBL" id="MN739802">
    <property type="protein sequence ID" value="QHT26801.1"/>
    <property type="molecule type" value="Genomic_DNA"/>
</dbReference>
<organism evidence="1">
    <name type="scientific">viral metagenome</name>
    <dbReference type="NCBI Taxonomy" id="1070528"/>
    <lineage>
        <taxon>unclassified sequences</taxon>
        <taxon>metagenomes</taxon>
        <taxon>organismal metagenomes</taxon>
    </lineage>
</organism>
<accession>A0A6C0EDU2</accession>
<dbReference type="AlphaFoldDB" id="A0A6C0EDU2"/>
<protein>
    <submittedName>
        <fullName evidence="1">Uncharacterized protein</fullName>
    </submittedName>
</protein>
<name>A0A6C0EDU2_9ZZZZ</name>
<sequence length="106" mass="12649">MIVYRIIELIINKLRNIFILLNWTSNNFGSEEIINKLNENKCFVCECYSNRKTNICGLTICSWTIKFLVDHKKQYFALKCLNISTKEIFRYTKYPLPLLHIHDQSN</sequence>